<gene>
    <name evidence="2" type="ORF">OESDEN_13262</name>
</gene>
<keyword evidence="1" id="KW-0472">Membrane</keyword>
<accession>A0A0B1SNQ5</accession>
<evidence type="ECO:0000313" key="3">
    <source>
        <dbReference type="Proteomes" id="UP000053660"/>
    </source>
</evidence>
<keyword evidence="3" id="KW-1185">Reference proteome</keyword>
<dbReference type="EMBL" id="KN558931">
    <property type="protein sequence ID" value="KHJ86973.1"/>
    <property type="molecule type" value="Genomic_DNA"/>
</dbReference>
<proteinExistence type="predicted"/>
<dbReference type="OrthoDB" id="3990054at2759"/>
<feature type="non-terminal residue" evidence="2">
    <location>
        <position position="91"/>
    </location>
</feature>
<reference evidence="2 3" key="1">
    <citation type="submission" date="2014-03" db="EMBL/GenBank/DDBJ databases">
        <title>Draft genome of the hookworm Oesophagostomum dentatum.</title>
        <authorList>
            <person name="Mitreva M."/>
        </authorList>
    </citation>
    <scope>NUCLEOTIDE SEQUENCE [LARGE SCALE GENOMIC DNA]</scope>
    <source>
        <strain evidence="2 3">OD-Hann</strain>
    </source>
</reference>
<sequence length="91" mass="10388">MLSWLIQNVRIWLERVLRSSQSVNTVYTATLLLFQFSLALFISLVFPLIARRFALPSSIENEVDLNLSFDTCSSELHGICSFPSATVEYEK</sequence>
<keyword evidence="1" id="KW-0812">Transmembrane</keyword>
<evidence type="ECO:0008006" key="4">
    <source>
        <dbReference type="Google" id="ProtNLM"/>
    </source>
</evidence>
<evidence type="ECO:0000313" key="2">
    <source>
        <dbReference type="EMBL" id="KHJ86973.1"/>
    </source>
</evidence>
<dbReference type="AlphaFoldDB" id="A0A0B1SNQ5"/>
<organism evidence="2 3">
    <name type="scientific">Oesophagostomum dentatum</name>
    <name type="common">Nodular worm</name>
    <dbReference type="NCBI Taxonomy" id="61180"/>
    <lineage>
        <taxon>Eukaryota</taxon>
        <taxon>Metazoa</taxon>
        <taxon>Ecdysozoa</taxon>
        <taxon>Nematoda</taxon>
        <taxon>Chromadorea</taxon>
        <taxon>Rhabditida</taxon>
        <taxon>Rhabditina</taxon>
        <taxon>Rhabditomorpha</taxon>
        <taxon>Strongyloidea</taxon>
        <taxon>Strongylidae</taxon>
        <taxon>Oesophagostomum</taxon>
    </lineage>
</organism>
<evidence type="ECO:0000256" key="1">
    <source>
        <dbReference type="SAM" id="Phobius"/>
    </source>
</evidence>
<protein>
    <recommendedName>
        <fullName evidence="4">Seipin</fullName>
    </recommendedName>
</protein>
<keyword evidence="1" id="KW-1133">Transmembrane helix</keyword>
<name>A0A0B1SNQ5_OESDE</name>
<dbReference type="Proteomes" id="UP000053660">
    <property type="component" value="Unassembled WGS sequence"/>
</dbReference>
<feature type="transmembrane region" description="Helical" evidence="1">
    <location>
        <begin position="26"/>
        <end position="49"/>
    </location>
</feature>